<gene>
    <name evidence="2" type="ordered locus">T1E_0707</name>
</gene>
<evidence type="ECO:0000256" key="1">
    <source>
        <dbReference type="SAM" id="MobiDB-lite"/>
    </source>
</evidence>
<evidence type="ECO:0000313" key="3">
    <source>
        <dbReference type="Proteomes" id="UP000006503"/>
    </source>
</evidence>
<proteinExistence type="predicted"/>
<dbReference type="PATRIC" id="fig|1196325.3.peg.707"/>
<name>I7AVB3_PSEPT</name>
<dbReference type="HOGENOM" id="CLU_1270656_0_0_6"/>
<feature type="region of interest" description="Disordered" evidence="1">
    <location>
        <begin position="217"/>
        <end position="245"/>
    </location>
</feature>
<dbReference type="KEGG" id="ppx:T1E_0707"/>
<reference evidence="3" key="1">
    <citation type="journal article" date="2013" name="Microb. Biotechnol.">
        <title>Metabolic potential of the organic-solvent tolerant Pseudomonas putida DOT-T1E deduced from its annotated genome.</title>
        <authorList>
            <person name="Udaondo Z."/>
            <person name="Molina L."/>
            <person name="Daniels C."/>
            <person name="Gomez M.J."/>
            <person name="Molina-Henares M.A."/>
            <person name="Matilla M.A."/>
            <person name="Roca A."/>
            <person name="Fernandez M."/>
            <person name="Duque E."/>
            <person name="Segura A."/>
            <person name="Ramos J.L."/>
        </authorList>
    </citation>
    <scope>NUCLEOTIDE SEQUENCE [LARGE SCALE GENOMIC DNA]</scope>
    <source>
        <strain evidence="3">DOT-T1E</strain>
    </source>
</reference>
<dbReference type="EMBL" id="CP003734">
    <property type="protein sequence ID" value="AFO46565.1"/>
    <property type="molecule type" value="Genomic_DNA"/>
</dbReference>
<dbReference type="AlphaFoldDB" id="I7AVB3"/>
<dbReference type="Proteomes" id="UP000006503">
    <property type="component" value="Chromosome"/>
</dbReference>
<feature type="compositionally biased region" description="Basic and acidic residues" evidence="1">
    <location>
        <begin position="223"/>
        <end position="232"/>
    </location>
</feature>
<protein>
    <submittedName>
        <fullName evidence="2">Uncharacterized protein</fullName>
    </submittedName>
</protein>
<organism evidence="2 3">
    <name type="scientific">Pseudomonas putida (strain DOT-T1E)</name>
    <dbReference type="NCBI Taxonomy" id="1196325"/>
    <lineage>
        <taxon>Bacteria</taxon>
        <taxon>Pseudomonadati</taxon>
        <taxon>Pseudomonadota</taxon>
        <taxon>Gammaproteobacteria</taxon>
        <taxon>Pseudomonadales</taxon>
        <taxon>Pseudomonadaceae</taxon>
        <taxon>Pseudomonas</taxon>
    </lineage>
</organism>
<feature type="region of interest" description="Disordered" evidence="1">
    <location>
        <begin position="138"/>
        <end position="157"/>
    </location>
</feature>
<feature type="region of interest" description="Disordered" evidence="1">
    <location>
        <begin position="1"/>
        <end position="35"/>
    </location>
</feature>
<accession>I7AVB3</accession>
<evidence type="ECO:0000313" key="2">
    <source>
        <dbReference type="EMBL" id="AFO46565.1"/>
    </source>
</evidence>
<sequence length="245" mass="26357">MRRGFTKAGRGRSAAPGFNVHSKIAPSPPSTRRRRRARKCIARGTAIGARWRGQGFDGSPPQWAELVGLRPGLLRQVVPRRAVLDAGGSRLYVTKGGSPTRRPALPMKLPRHASSTSPQAAAGAFSPVVGRLTLPASEHKPVQPSRGDAELATSPFGSGRPVRPWLVVNPGEGTAAPWASWPQPSSENNFPCAARIPRGKNCFRFQVLHGVATAARCGQPIPRRPDHNKDALARPCSTRKEKHHG</sequence>